<dbReference type="AlphaFoldDB" id="A0A8B6FII3"/>
<accession>A0A8B6FII3</accession>
<sequence>MWEDQVREKKVQRDRKREDWRRGRVSKEKLEPFSPPSKKIKSLLPSSACQQWRWDKKQQNRTVTPVHQQLARISERNTG</sequence>
<reference evidence="2" key="1">
    <citation type="submission" date="2018-11" db="EMBL/GenBank/DDBJ databases">
        <authorList>
            <person name="Alioto T."/>
            <person name="Alioto T."/>
        </authorList>
    </citation>
    <scope>NUCLEOTIDE SEQUENCE</scope>
</reference>
<evidence type="ECO:0000313" key="2">
    <source>
        <dbReference type="EMBL" id="VDI49757.1"/>
    </source>
</evidence>
<dbReference type="Proteomes" id="UP000596742">
    <property type="component" value="Unassembled WGS sequence"/>
</dbReference>
<feature type="region of interest" description="Disordered" evidence="1">
    <location>
        <begin position="1"/>
        <end position="79"/>
    </location>
</feature>
<protein>
    <submittedName>
        <fullName evidence="2">Uncharacterized protein</fullName>
    </submittedName>
</protein>
<organism evidence="2 3">
    <name type="scientific">Mytilus galloprovincialis</name>
    <name type="common">Mediterranean mussel</name>
    <dbReference type="NCBI Taxonomy" id="29158"/>
    <lineage>
        <taxon>Eukaryota</taxon>
        <taxon>Metazoa</taxon>
        <taxon>Spiralia</taxon>
        <taxon>Lophotrochozoa</taxon>
        <taxon>Mollusca</taxon>
        <taxon>Bivalvia</taxon>
        <taxon>Autobranchia</taxon>
        <taxon>Pteriomorphia</taxon>
        <taxon>Mytilida</taxon>
        <taxon>Mytiloidea</taxon>
        <taxon>Mytilidae</taxon>
        <taxon>Mytilinae</taxon>
        <taxon>Mytilus</taxon>
    </lineage>
</organism>
<dbReference type="EMBL" id="UYJE01006869">
    <property type="protein sequence ID" value="VDI49757.1"/>
    <property type="molecule type" value="Genomic_DNA"/>
</dbReference>
<evidence type="ECO:0000256" key="1">
    <source>
        <dbReference type="SAM" id="MobiDB-lite"/>
    </source>
</evidence>
<feature type="compositionally biased region" description="Basic and acidic residues" evidence="1">
    <location>
        <begin position="1"/>
        <end position="31"/>
    </location>
</feature>
<gene>
    <name evidence="2" type="ORF">MGAL_10B044198</name>
</gene>
<evidence type="ECO:0000313" key="3">
    <source>
        <dbReference type="Proteomes" id="UP000596742"/>
    </source>
</evidence>
<comment type="caution">
    <text evidence="2">The sequence shown here is derived from an EMBL/GenBank/DDBJ whole genome shotgun (WGS) entry which is preliminary data.</text>
</comment>
<name>A0A8B6FII3_MYTGA</name>
<keyword evidence="3" id="KW-1185">Reference proteome</keyword>
<proteinExistence type="predicted"/>